<dbReference type="EMBL" id="CP051152">
    <property type="protein sequence ID" value="QJQ07373.1"/>
    <property type="molecule type" value="Genomic_DNA"/>
</dbReference>
<dbReference type="AlphaFoldDB" id="A0A6M4A882"/>
<keyword evidence="2" id="KW-1185">Reference proteome</keyword>
<organism evidence="1 2">
    <name type="scientific">Undibacterium piscinae</name>
    <dbReference type="NCBI Taxonomy" id="2495591"/>
    <lineage>
        <taxon>Bacteria</taxon>
        <taxon>Pseudomonadati</taxon>
        <taxon>Pseudomonadota</taxon>
        <taxon>Betaproteobacteria</taxon>
        <taxon>Burkholderiales</taxon>
        <taxon>Oxalobacteraceae</taxon>
        <taxon>Undibacterium</taxon>
    </lineage>
</organism>
<dbReference type="Proteomes" id="UP000274350">
    <property type="component" value="Chromosome"/>
</dbReference>
<reference evidence="1 2" key="1">
    <citation type="journal article" date="2019" name="Int. J. Syst. Evol. Microbiol.">
        <title>Undibacterium piscinae sp. nov., isolated from Korean shiner intestine.</title>
        <authorList>
            <person name="Lee S.Y."/>
            <person name="Kang W."/>
            <person name="Kim P.S."/>
            <person name="Kim H.S."/>
            <person name="Sung H."/>
            <person name="Shin N.R."/>
            <person name="Whon T.W."/>
            <person name="Yun J.H."/>
            <person name="Lee J.Y."/>
            <person name="Lee J.Y."/>
            <person name="Jung M.J."/>
            <person name="Jeong Y.S."/>
            <person name="Tak E.J."/>
            <person name="Han J.E."/>
            <person name="Hyun D.W."/>
            <person name="Kang M.S."/>
            <person name="Lee K.E."/>
            <person name="Lee B.H."/>
            <person name="Bae J.W."/>
        </authorList>
    </citation>
    <scope>NUCLEOTIDE SEQUENCE [LARGE SCALE GENOMIC DNA]</scope>
    <source>
        <strain evidence="1 2">S11R28</strain>
    </source>
</reference>
<protein>
    <submittedName>
        <fullName evidence="1">Uncharacterized protein</fullName>
    </submittedName>
</protein>
<evidence type="ECO:0000313" key="2">
    <source>
        <dbReference type="Proteomes" id="UP000274350"/>
    </source>
</evidence>
<sequence length="100" mass="11311">MRLATSLTHRQAEQRKANLESAEAALLAVRASVEQLLQGAPDWKKIANFCMQSQQTLGHVDRKHKSRLDWISVEKKRYFPVKVIAEVLSLDPLHAIPPIS</sequence>
<name>A0A6M4A882_9BURK</name>
<dbReference type="KEGG" id="upi:EJG51_017890"/>
<gene>
    <name evidence="1" type="ORF">EJG51_017890</name>
</gene>
<evidence type="ECO:0000313" key="1">
    <source>
        <dbReference type="EMBL" id="QJQ07373.1"/>
    </source>
</evidence>
<proteinExistence type="predicted"/>
<accession>A0A6M4A882</accession>